<dbReference type="SMART" id="SM00034">
    <property type="entry name" value="CLECT"/>
    <property type="match status" value="1"/>
</dbReference>
<dbReference type="InterPro" id="IPR001304">
    <property type="entry name" value="C-type_lectin-like"/>
</dbReference>
<evidence type="ECO:0000313" key="3">
    <source>
        <dbReference type="Proteomes" id="UP000242498"/>
    </source>
</evidence>
<gene>
    <name evidence="2" type="ORF">SAMN06296273_1668</name>
</gene>
<dbReference type="InterPro" id="IPR016186">
    <property type="entry name" value="C-type_lectin-like/link_sf"/>
</dbReference>
<reference evidence="2 3" key="1">
    <citation type="submission" date="2017-08" db="EMBL/GenBank/DDBJ databases">
        <authorList>
            <person name="de Groot N.N."/>
        </authorList>
    </citation>
    <scope>NUCLEOTIDE SEQUENCE [LARGE SCALE GENOMIC DNA]</scope>
    <source>
        <strain evidence="2 3">Nm15</strain>
    </source>
</reference>
<dbReference type="InterPro" id="IPR016187">
    <property type="entry name" value="CTDL_fold"/>
</dbReference>
<evidence type="ECO:0000313" key="2">
    <source>
        <dbReference type="EMBL" id="SNX60205.1"/>
    </source>
</evidence>
<dbReference type="InterPro" id="IPR050111">
    <property type="entry name" value="C-type_lectin/snaclec_domain"/>
</dbReference>
<dbReference type="AlphaFoldDB" id="A0A285BYP2"/>
<dbReference type="NCBIfam" id="TIGR02595">
    <property type="entry name" value="PEP_CTERM"/>
    <property type="match status" value="1"/>
</dbReference>
<dbReference type="InterPro" id="IPR013424">
    <property type="entry name" value="Ice-binding_C"/>
</dbReference>
<dbReference type="Proteomes" id="UP000242498">
    <property type="component" value="Chromosome I"/>
</dbReference>
<accession>A0A285BYP2</accession>
<dbReference type="SUPFAM" id="SSF56436">
    <property type="entry name" value="C-type lectin-like"/>
    <property type="match status" value="1"/>
</dbReference>
<dbReference type="EMBL" id="LT907782">
    <property type="protein sequence ID" value="SNX60205.1"/>
    <property type="molecule type" value="Genomic_DNA"/>
</dbReference>
<name>A0A285BYP2_9PROT</name>
<feature type="domain" description="C-type lectin" evidence="1">
    <location>
        <begin position="10"/>
        <end position="124"/>
    </location>
</feature>
<proteinExistence type="predicted"/>
<organism evidence="2 3">
    <name type="scientific">Nitrosomonas ureae</name>
    <dbReference type="NCBI Taxonomy" id="44577"/>
    <lineage>
        <taxon>Bacteria</taxon>
        <taxon>Pseudomonadati</taxon>
        <taxon>Pseudomonadota</taxon>
        <taxon>Betaproteobacteria</taxon>
        <taxon>Nitrosomonadales</taxon>
        <taxon>Nitrosomonadaceae</taxon>
        <taxon>Nitrosomonas</taxon>
    </lineage>
</organism>
<dbReference type="Pfam" id="PF00059">
    <property type="entry name" value="Lectin_C"/>
    <property type="match status" value="1"/>
</dbReference>
<evidence type="ECO:0000259" key="1">
    <source>
        <dbReference type="PROSITE" id="PS50041"/>
    </source>
</evidence>
<dbReference type="PROSITE" id="PS50041">
    <property type="entry name" value="C_TYPE_LECTIN_2"/>
    <property type="match status" value="1"/>
</dbReference>
<dbReference type="NCBIfam" id="NF035944">
    <property type="entry name" value="PEPxxWA-CTERM"/>
    <property type="match status" value="1"/>
</dbReference>
<sequence>MLSGPIINPVNGNTYYLLSENSWTNSEAEAVSMGGHLATIKNAAENSWIYDTFTPLIQSVAGSTLWIGLTDVGHVGSFEWASGEPVTYTNWSPGQPDHARGNEDYAHIWTPNLNQPTVQGQWNDLENNPSVFDIHPFGVVQVVPEPETWAMMLLGLGLVGYQVMRRNKLKK</sequence>
<dbReference type="PANTHER" id="PTHR22803">
    <property type="entry name" value="MANNOSE, PHOSPHOLIPASE, LECTIN RECEPTOR RELATED"/>
    <property type="match status" value="1"/>
</dbReference>
<dbReference type="CDD" id="cd03603">
    <property type="entry name" value="CLECT_VCBS"/>
    <property type="match status" value="1"/>
</dbReference>
<protein>
    <submittedName>
        <fullName evidence="2">PEP-CTERM protein-sorting domain-containing protein</fullName>
    </submittedName>
</protein>
<dbReference type="Pfam" id="PF07589">
    <property type="entry name" value="PEP-CTERM"/>
    <property type="match status" value="1"/>
</dbReference>
<dbReference type="Gene3D" id="3.10.100.10">
    <property type="entry name" value="Mannose-Binding Protein A, subunit A"/>
    <property type="match status" value="1"/>
</dbReference>
<dbReference type="InterPro" id="IPR034007">
    <property type="entry name" value="CTLD_bac"/>
</dbReference>